<reference evidence="2" key="1">
    <citation type="journal article" date="2019" name="Int. J. Syst. Evol. Microbiol.">
        <title>The Global Catalogue of Microorganisms (GCM) 10K type strain sequencing project: providing services to taxonomists for standard genome sequencing and annotation.</title>
        <authorList>
            <consortium name="The Broad Institute Genomics Platform"/>
            <consortium name="The Broad Institute Genome Sequencing Center for Infectious Disease"/>
            <person name="Wu L."/>
            <person name="Ma J."/>
        </authorList>
    </citation>
    <scope>NUCLEOTIDE SEQUENCE [LARGE SCALE GENOMIC DNA]</scope>
    <source>
        <strain evidence="2">JCM 16916</strain>
    </source>
</reference>
<organism evidence="1 2">
    <name type="scientific">Luteimonas lutimaris</name>
    <dbReference type="NCBI Taxonomy" id="698645"/>
    <lineage>
        <taxon>Bacteria</taxon>
        <taxon>Pseudomonadati</taxon>
        <taxon>Pseudomonadota</taxon>
        <taxon>Gammaproteobacteria</taxon>
        <taxon>Lysobacterales</taxon>
        <taxon>Lysobacteraceae</taxon>
        <taxon>Luteimonas</taxon>
    </lineage>
</organism>
<dbReference type="EMBL" id="BAAAZU010000024">
    <property type="protein sequence ID" value="GAA3928640.1"/>
    <property type="molecule type" value="Genomic_DNA"/>
</dbReference>
<evidence type="ECO:0000313" key="1">
    <source>
        <dbReference type="EMBL" id="GAA3928640.1"/>
    </source>
</evidence>
<dbReference type="Proteomes" id="UP001501727">
    <property type="component" value="Unassembled WGS sequence"/>
</dbReference>
<evidence type="ECO:0008006" key="3">
    <source>
        <dbReference type="Google" id="ProtNLM"/>
    </source>
</evidence>
<dbReference type="RefSeq" id="WP_344760128.1">
    <property type="nucleotide sequence ID" value="NZ_BAAAZU010000024.1"/>
</dbReference>
<evidence type="ECO:0000313" key="2">
    <source>
        <dbReference type="Proteomes" id="UP001501727"/>
    </source>
</evidence>
<protein>
    <recommendedName>
        <fullName evidence="3">Phage gp6-like head-tail connector protein</fullName>
    </recommendedName>
</protein>
<proteinExistence type="predicted"/>
<sequence length="101" mass="10960">MTIATLQEFKDYVRELTNDLDGTFTLALESASAEVRHYLGFDPEADSGGPEPDVVIACCLLAAVHGDVGDPQVNAYRRRAAQRLLDPYRLNTGFGAAESQS</sequence>
<comment type="caution">
    <text evidence="1">The sequence shown here is derived from an EMBL/GenBank/DDBJ whole genome shotgun (WGS) entry which is preliminary data.</text>
</comment>
<dbReference type="CDD" id="cd08054">
    <property type="entry name" value="gp6"/>
    <property type="match status" value="1"/>
</dbReference>
<accession>A0ABP7MR87</accession>
<name>A0ABP7MR87_9GAMM</name>
<gene>
    <name evidence="1" type="ORF">GCM10022229_22880</name>
</gene>
<keyword evidence="2" id="KW-1185">Reference proteome</keyword>